<keyword evidence="1" id="KW-0479">Metal-binding</keyword>
<dbReference type="Proteomes" id="UP000551878">
    <property type="component" value="Unassembled WGS sequence"/>
</dbReference>
<evidence type="ECO:0000256" key="2">
    <source>
        <dbReference type="ARBA" id="ARBA00022801"/>
    </source>
</evidence>
<dbReference type="Gene3D" id="3.30.70.2330">
    <property type="match status" value="1"/>
</dbReference>
<organism evidence="4 5">
    <name type="scientific">Texcoconibacillus texcoconensis</name>
    <dbReference type="NCBI Taxonomy" id="1095777"/>
    <lineage>
        <taxon>Bacteria</taxon>
        <taxon>Bacillati</taxon>
        <taxon>Bacillota</taxon>
        <taxon>Bacilli</taxon>
        <taxon>Bacillales</taxon>
        <taxon>Bacillaceae</taxon>
        <taxon>Texcoconibacillus</taxon>
    </lineage>
</organism>
<dbReference type="GO" id="GO:0008270">
    <property type="term" value="F:zinc ion binding"/>
    <property type="evidence" value="ECO:0007669"/>
    <property type="project" value="InterPro"/>
</dbReference>
<dbReference type="GO" id="GO:0016818">
    <property type="term" value="F:hydrolase activity, acting on acid anhydrides, in phosphorus-containing anhydrides"/>
    <property type="evidence" value="ECO:0007669"/>
    <property type="project" value="InterPro"/>
</dbReference>
<dbReference type="EMBL" id="JACHHB010000002">
    <property type="protein sequence ID" value="MBB5172436.1"/>
    <property type="molecule type" value="Genomic_DNA"/>
</dbReference>
<dbReference type="RefSeq" id="WP_184662907.1">
    <property type="nucleotide sequence ID" value="NZ_JACHHB010000002.1"/>
</dbReference>
<dbReference type="GO" id="GO:0003676">
    <property type="term" value="F:nucleic acid binding"/>
    <property type="evidence" value="ECO:0007669"/>
    <property type="project" value="InterPro"/>
</dbReference>
<dbReference type="AlphaFoldDB" id="A0A840QM56"/>
<accession>A0A840QM56</accession>
<evidence type="ECO:0000256" key="1">
    <source>
        <dbReference type="ARBA" id="ARBA00022723"/>
    </source>
</evidence>
<reference evidence="4 5" key="1">
    <citation type="submission" date="2020-08" db="EMBL/GenBank/DDBJ databases">
        <title>Genomic Encyclopedia of Type Strains, Phase IV (KMG-IV): sequencing the most valuable type-strain genomes for metagenomic binning, comparative biology and taxonomic classification.</title>
        <authorList>
            <person name="Goeker M."/>
        </authorList>
    </citation>
    <scope>NUCLEOTIDE SEQUENCE [LARGE SCALE GENOMIC DNA]</scope>
    <source>
        <strain evidence="4 5">DSM 24696</strain>
    </source>
</reference>
<evidence type="ECO:0000313" key="4">
    <source>
        <dbReference type="EMBL" id="MBB5172436.1"/>
    </source>
</evidence>
<keyword evidence="5" id="KW-1185">Reference proteome</keyword>
<name>A0A840QM56_9BACI</name>
<dbReference type="Pfam" id="PF08797">
    <property type="entry name" value="HIRAN"/>
    <property type="match status" value="1"/>
</dbReference>
<evidence type="ECO:0000313" key="5">
    <source>
        <dbReference type="Proteomes" id="UP000551878"/>
    </source>
</evidence>
<gene>
    <name evidence="4" type="ORF">HNQ41_000580</name>
</gene>
<sequence length="247" mass="28535">MTSNSLLVVWKNKKDSLSYHIGTLSYGSEKYTFEYTHYQGGLRKVREALRNGYHLHPAFPYLEKTYESADLFSAFDRRIPDESRIGYEDILIELGLSNEADRMDLLSETRGQISADSYSFEEPLRLEGNQLHSHFYVNGMRHQGLPSNWTELVSVGDDVETELEEDNVYDPYAVKVKTNEGVQLGYVPSIYAQAVHALLKRNVPVHLKVKQIKSHLAPQWWLRVELNCRLDINESDDLYQMNLQGFV</sequence>
<proteinExistence type="predicted"/>
<feature type="domain" description="HIRAN" evidence="3">
    <location>
        <begin position="130"/>
        <end position="230"/>
    </location>
</feature>
<keyword evidence="2" id="KW-0378">Hydrolase</keyword>
<comment type="caution">
    <text evidence="4">The sequence shown here is derived from an EMBL/GenBank/DDBJ whole genome shotgun (WGS) entry which is preliminary data.</text>
</comment>
<dbReference type="SMART" id="SM00910">
    <property type="entry name" value="HIRAN"/>
    <property type="match status" value="1"/>
</dbReference>
<dbReference type="InterPro" id="IPR014905">
    <property type="entry name" value="HIRAN"/>
</dbReference>
<protein>
    <recommendedName>
        <fullName evidence="3">HIRAN domain-containing protein</fullName>
    </recommendedName>
</protein>
<evidence type="ECO:0000259" key="3">
    <source>
        <dbReference type="SMART" id="SM00910"/>
    </source>
</evidence>